<protein>
    <recommendedName>
        <fullName evidence="7">Sigma-70 family RNA polymerase sigma factor</fullName>
    </recommendedName>
</protein>
<dbReference type="Gene3D" id="1.10.10.10">
    <property type="entry name" value="Winged helix-like DNA-binding domain superfamily/Winged helix DNA-binding domain"/>
    <property type="match status" value="1"/>
</dbReference>
<dbReference type="Proteomes" id="UP000547674">
    <property type="component" value="Unassembled WGS sequence"/>
</dbReference>
<name>A0A7Y2H3Y2_UNCEI</name>
<evidence type="ECO:0000313" key="5">
    <source>
        <dbReference type="EMBL" id="NNF08228.1"/>
    </source>
</evidence>
<comment type="similarity">
    <text evidence="1">Belongs to the sigma-70 factor family. ECF subfamily.</text>
</comment>
<dbReference type="InterPro" id="IPR039425">
    <property type="entry name" value="RNA_pol_sigma-70-like"/>
</dbReference>
<reference evidence="5 6" key="1">
    <citation type="submission" date="2020-03" db="EMBL/GenBank/DDBJ databases">
        <title>Metabolic flexibility allows generalist bacteria to become dominant in a frequently disturbed ecosystem.</title>
        <authorList>
            <person name="Chen Y.-J."/>
            <person name="Leung P.M."/>
            <person name="Bay S.K."/>
            <person name="Hugenholtz P."/>
            <person name="Kessler A.J."/>
            <person name="Shelley G."/>
            <person name="Waite D.W."/>
            <person name="Cook P.L."/>
            <person name="Greening C."/>
        </authorList>
    </citation>
    <scope>NUCLEOTIDE SEQUENCE [LARGE SCALE GENOMIC DNA]</scope>
    <source>
        <strain evidence="5">SS_bin_28</strain>
    </source>
</reference>
<dbReference type="AlphaFoldDB" id="A0A7Y2H3Y2"/>
<keyword evidence="2" id="KW-0805">Transcription regulation</keyword>
<evidence type="ECO:0008006" key="7">
    <source>
        <dbReference type="Google" id="ProtNLM"/>
    </source>
</evidence>
<evidence type="ECO:0000256" key="1">
    <source>
        <dbReference type="ARBA" id="ARBA00010641"/>
    </source>
</evidence>
<dbReference type="GO" id="GO:0006352">
    <property type="term" value="P:DNA-templated transcription initiation"/>
    <property type="evidence" value="ECO:0007669"/>
    <property type="project" value="InterPro"/>
</dbReference>
<evidence type="ECO:0000313" key="6">
    <source>
        <dbReference type="Proteomes" id="UP000547674"/>
    </source>
</evidence>
<dbReference type="EMBL" id="JABDJR010000632">
    <property type="protein sequence ID" value="NNF08228.1"/>
    <property type="molecule type" value="Genomic_DNA"/>
</dbReference>
<dbReference type="SUPFAM" id="SSF88946">
    <property type="entry name" value="Sigma2 domain of RNA polymerase sigma factors"/>
    <property type="match status" value="1"/>
</dbReference>
<dbReference type="PANTHER" id="PTHR43133">
    <property type="entry name" value="RNA POLYMERASE ECF-TYPE SIGMA FACTO"/>
    <property type="match status" value="1"/>
</dbReference>
<organism evidence="5 6">
    <name type="scientific">Eiseniibacteriota bacterium</name>
    <dbReference type="NCBI Taxonomy" id="2212470"/>
    <lineage>
        <taxon>Bacteria</taxon>
        <taxon>Candidatus Eiseniibacteriota</taxon>
    </lineage>
</organism>
<accession>A0A7Y2H3Y2</accession>
<comment type="caution">
    <text evidence="5">The sequence shown here is derived from an EMBL/GenBank/DDBJ whole genome shotgun (WGS) entry which is preliminary data.</text>
</comment>
<evidence type="ECO:0000256" key="4">
    <source>
        <dbReference type="ARBA" id="ARBA00023163"/>
    </source>
</evidence>
<evidence type="ECO:0000256" key="2">
    <source>
        <dbReference type="ARBA" id="ARBA00023015"/>
    </source>
</evidence>
<evidence type="ECO:0000256" key="3">
    <source>
        <dbReference type="ARBA" id="ARBA00023082"/>
    </source>
</evidence>
<dbReference type="InterPro" id="IPR013325">
    <property type="entry name" value="RNA_pol_sigma_r2"/>
</dbReference>
<gene>
    <name evidence="5" type="ORF">HKN21_15805</name>
</gene>
<dbReference type="PANTHER" id="PTHR43133:SF51">
    <property type="entry name" value="RNA POLYMERASE SIGMA FACTOR"/>
    <property type="match status" value="1"/>
</dbReference>
<dbReference type="Gene3D" id="1.10.1740.10">
    <property type="match status" value="1"/>
</dbReference>
<sequence length="294" mass="34594">MTELPLDPFRSEPENQIAAVHVVNRDKDKKLVEAILAQSEEAWHEFIQRFTGLMYTVLKRHIQDEEHLRTAYVELLESLYRKKFATYEGRASLATWLTFVARNHALDAVRSRFGRQHSETLNRLTEQDRRVFELYYYEKMSLRLLRKRLATLFDPPPSLEDVLNSLERIDSTVDTRVFRRIALQNRASELGLASGRQLAYRDMQADEISLSHQARNPEEDLIKKEAEHRTHAILDLVDELPAQDQKLLRLRFTRGLKGREVAEGMGLKNPKHVYRMLERSLKRLRRLAQQHDLL</sequence>
<dbReference type="SUPFAM" id="SSF88659">
    <property type="entry name" value="Sigma3 and sigma4 domains of RNA polymerase sigma factors"/>
    <property type="match status" value="1"/>
</dbReference>
<dbReference type="GO" id="GO:0016987">
    <property type="term" value="F:sigma factor activity"/>
    <property type="evidence" value="ECO:0007669"/>
    <property type="project" value="UniProtKB-KW"/>
</dbReference>
<proteinExistence type="inferred from homology"/>
<keyword evidence="3" id="KW-0731">Sigma factor</keyword>
<keyword evidence="4" id="KW-0804">Transcription</keyword>
<dbReference type="InterPro" id="IPR013324">
    <property type="entry name" value="RNA_pol_sigma_r3/r4-like"/>
</dbReference>
<dbReference type="InterPro" id="IPR036388">
    <property type="entry name" value="WH-like_DNA-bd_sf"/>
</dbReference>